<dbReference type="HOGENOM" id="CLU_1877466_0_0_1"/>
<feature type="chain" id="PRO_5011408450" evidence="1">
    <location>
        <begin position="18"/>
        <end position="136"/>
    </location>
</feature>
<dbReference type="VEuPathDB" id="VectorBase:CPIJ009902"/>
<accession>B0WRX2</accession>
<dbReference type="OMA" id="PTVENDY"/>
<dbReference type="InParanoid" id="B0WRX2"/>
<protein>
    <submittedName>
        <fullName evidence="2">Predicted protein</fullName>
    </submittedName>
</protein>
<dbReference type="AlphaFoldDB" id="B0WRX2"/>
<dbReference type="EnsemblMetazoa" id="CPIJ009902-RA">
    <property type="protein sequence ID" value="CPIJ009902-PA"/>
    <property type="gene ID" value="CPIJ009902"/>
</dbReference>
<dbReference type="VEuPathDB" id="VectorBase:CQUJHB005126"/>
<feature type="signal peptide" evidence="1">
    <location>
        <begin position="1"/>
        <end position="17"/>
    </location>
</feature>
<dbReference type="EMBL" id="DS232062">
    <property type="protein sequence ID" value="EDS33582.1"/>
    <property type="molecule type" value="Genomic_DNA"/>
</dbReference>
<dbReference type="OrthoDB" id="7758662at2759"/>
<dbReference type="KEGG" id="cqu:CpipJ_CPIJ009902"/>
<proteinExistence type="predicted"/>
<reference evidence="3" key="2">
    <citation type="submission" date="2021-02" db="UniProtKB">
        <authorList>
            <consortium name="EnsemblMetazoa"/>
        </authorList>
    </citation>
    <scope>IDENTIFICATION</scope>
    <source>
        <strain evidence="3">JHB</strain>
    </source>
</reference>
<sequence>MNSKLLLLSMLVCLVAADVSELRRKPSSKTIQRKPFRSPVPLRKLQARNTDPAHVAELFGEELLAEDIDEPEPTGFQLTADHQDFQAPYHYEKPTVENDYLPPVVVPKEQPADDYLPPFPAGDNVAKRHVKLRGRI</sequence>
<keyword evidence="1" id="KW-0732">Signal</keyword>
<name>B0WRX2_CULQU</name>
<evidence type="ECO:0000256" key="1">
    <source>
        <dbReference type="SAM" id="SignalP"/>
    </source>
</evidence>
<gene>
    <name evidence="3" type="primary">6042323</name>
    <name evidence="2" type="ORF">CpipJ_CPIJ009902</name>
</gene>
<reference evidence="2" key="1">
    <citation type="submission" date="2007-03" db="EMBL/GenBank/DDBJ databases">
        <title>Annotation of Culex pipiens quinquefasciatus.</title>
        <authorList>
            <consortium name="The Broad Institute Genome Sequencing Platform"/>
            <person name="Atkinson P.W."/>
            <person name="Hemingway J."/>
            <person name="Christensen B.M."/>
            <person name="Higgs S."/>
            <person name="Kodira C."/>
            <person name="Hannick L."/>
            <person name="Megy K."/>
            <person name="O'Leary S."/>
            <person name="Pearson M."/>
            <person name="Haas B.J."/>
            <person name="Mauceli E."/>
            <person name="Wortman J.R."/>
            <person name="Lee N.H."/>
            <person name="Guigo R."/>
            <person name="Stanke M."/>
            <person name="Alvarado L."/>
            <person name="Amedeo P."/>
            <person name="Antoine C.H."/>
            <person name="Arensburger P."/>
            <person name="Bidwell S.L."/>
            <person name="Crawford M."/>
            <person name="Camaro F."/>
            <person name="Devon K."/>
            <person name="Engels R."/>
            <person name="Hammond M."/>
            <person name="Howarth C."/>
            <person name="Koehrsen M."/>
            <person name="Lawson D."/>
            <person name="Montgomery P."/>
            <person name="Nene V."/>
            <person name="Nusbaum C."/>
            <person name="Puiu D."/>
            <person name="Romero-Severson J."/>
            <person name="Severson D.W."/>
            <person name="Shumway M."/>
            <person name="Sisk P."/>
            <person name="Stolte C."/>
            <person name="Zeng Q."/>
            <person name="Eisenstadt E."/>
            <person name="Fraser-Liggett C."/>
            <person name="Strausberg R."/>
            <person name="Galagan J."/>
            <person name="Birren B."/>
            <person name="Collins F.H."/>
        </authorList>
    </citation>
    <scope>NUCLEOTIDE SEQUENCE [LARGE SCALE GENOMIC DNA]</scope>
    <source>
        <strain evidence="2">JHB</strain>
    </source>
</reference>
<evidence type="ECO:0000313" key="4">
    <source>
        <dbReference type="Proteomes" id="UP000002320"/>
    </source>
</evidence>
<organism>
    <name type="scientific">Culex quinquefasciatus</name>
    <name type="common">Southern house mosquito</name>
    <name type="synonym">Culex pungens</name>
    <dbReference type="NCBI Taxonomy" id="7176"/>
    <lineage>
        <taxon>Eukaryota</taxon>
        <taxon>Metazoa</taxon>
        <taxon>Ecdysozoa</taxon>
        <taxon>Arthropoda</taxon>
        <taxon>Hexapoda</taxon>
        <taxon>Insecta</taxon>
        <taxon>Pterygota</taxon>
        <taxon>Neoptera</taxon>
        <taxon>Endopterygota</taxon>
        <taxon>Diptera</taxon>
        <taxon>Nematocera</taxon>
        <taxon>Culicoidea</taxon>
        <taxon>Culicidae</taxon>
        <taxon>Culicinae</taxon>
        <taxon>Culicini</taxon>
        <taxon>Culex</taxon>
        <taxon>Culex</taxon>
    </lineage>
</organism>
<evidence type="ECO:0000313" key="3">
    <source>
        <dbReference type="EnsemblMetazoa" id="CPIJ009902-PA"/>
    </source>
</evidence>
<dbReference type="Proteomes" id="UP000002320">
    <property type="component" value="Unassembled WGS sequence"/>
</dbReference>
<keyword evidence="4" id="KW-1185">Reference proteome</keyword>
<evidence type="ECO:0000313" key="2">
    <source>
        <dbReference type="EMBL" id="EDS33582.1"/>
    </source>
</evidence>